<keyword evidence="2" id="KW-0808">Transferase</keyword>
<dbReference type="SUPFAM" id="SSF53335">
    <property type="entry name" value="S-adenosyl-L-methionine-dependent methyltransferases"/>
    <property type="match status" value="1"/>
</dbReference>
<name>A0A383V669_TETOB</name>
<organism evidence="4 5">
    <name type="scientific">Tetradesmus obliquus</name>
    <name type="common">Green alga</name>
    <name type="synonym">Acutodesmus obliquus</name>
    <dbReference type="NCBI Taxonomy" id="3088"/>
    <lineage>
        <taxon>Eukaryota</taxon>
        <taxon>Viridiplantae</taxon>
        <taxon>Chlorophyta</taxon>
        <taxon>core chlorophytes</taxon>
        <taxon>Chlorophyceae</taxon>
        <taxon>CS clade</taxon>
        <taxon>Sphaeropleales</taxon>
        <taxon>Scenedesmaceae</taxon>
        <taxon>Tetradesmus</taxon>
    </lineage>
</organism>
<dbReference type="EMBL" id="FNXT01000122">
    <property type="protein sequence ID" value="SZX61097.1"/>
    <property type="molecule type" value="Genomic_DNA"/>
</dbReference>
<dbReference type="InterPro" id="IPR029063">
    <property type="entry name" value="SAM-dependent_MTases_sf"/>
</dbReference>
<gene>
    <name evidence="4" type="ORF">BQ4739_LOCUS1628</name>
</gene>
<dbReference type="GO" id="GO:0032259">
    <property type="term" value="P:methylation"/>
    <property type="evidence" value="ECO:0007669"/>
    <property type="project" value="UniProtKB-KW"/>
</dbReference>
<reference evidence="4 5" key="1">
    <citation type="submission" date="2016-10" db="EMBL/GenBank/DDBJ databases">
        <authorList>
            <person name="Cai Z."/>
        </authorList>
    </citation>
    <scope>NUCLEOTIDE SEQUENCE [LARGE SCALE GENOMIC DNA]</scope>
</reference>
<keyword evidence="5" id="KW-1185">Reference proteome</keyword>
<sequence>MQEDLEDRVNRTCRGVAAFRAVELLYNPAPIVRDELSVQLAGPQYIDVIKKRWEEAVQRSGCDPATPHHLLFAARARIIDDMVIQELQQLVAHSAAAAAQPEAAHHPTTRCSSPSKENHHHQQQQQQQQKGDVCLQVVSVGCGVDTRPWRLALPSGVAWFDVDQQPVISLKHKLLAEAGAQQQQQQEVRFPLKCSSYTALAADATSSSWLADLAAAGFNQTLPTVWVLEGLLYYLTPEQGAVLFADIAAAGSPGKCVVLASHIPACNLEANRSCPAGHSLAGLFKSWVGDLVGSDGQLLQHDATASLQQQQQQQLTAAELQSSSTAIGSSSSSRVCRWGPAEVSADLAVLLRECYNAEALYPYGLDYSGGKQLPEVECVVTVRLEA</sequence>
<proteinExistence type="predicted"/>
<dbReference type="Proteomes" id="UP000256970">
    <property type="component" value="Unassembled WGS sequence"/>
</dbReference>
<dbReference type="STRING" id="3088.A0A383V669"/>
<dbReference type="Pfam" id="PF04072">
    <property type="entry name" value="LCM"/>
    <property type="match status" value="1"/>
</dbReference>
<dbReference type="PANTHER" id="PTHR43619:SF2">
    <property type="entry name" value="S-ADENOSYL-L-METHIONINE-DEPENDENT METHYLTRANSFERASES SUPERFAMILY PROTEIN"/>
    <property type="match status" value="1"/>
</dbReference>
<evidence type="ECO:0000313" key="4">
    <source>
        <dbReference type="EMBL" id="SZX61097.1"/>
    </source>
</evidence>
<evidence type="ECO:0000313" key="5">
    <source>
        <dbReference type="Proteomes" id="UP000256970"/>
    </source>
</evidence>
<feature type="region of interest" description="Disordered" evidence="3">
    <location>
        <begin position="97"/>
        <end position="128"/>
    </location>
</feature>
<evidence type="ECO:0000256" key="3">
    <source>
        <dbReference type="SAM" id="MobiDB-lite"/>
    </source>
</evidence>
<protein>
    <recommendedName>
        <fullName evidence="6">S-adenosyl-L-methionine-dependent methyltransferase</fullName>
    </recommendedName>
</protein>
<keyword evidence="1" id="KW-0489">Methyltransferase</keyword>
<evidence type="ECO:0000256" key="2">
    <source>
        <dbReference type="ARBA" id="ARBA00022679"/>
    </source>
</evidence>
<dbReference type="Gene3D" id="3.40.50.150">
    <property type="entry name" value="Vaccinia Virus protein VP39"/>
    <property type="match status" value="1"/>
</dbReference>
<dbReference type="PANTHER" id="PTHR43619">
    <property type="entry name" value="S-ADENOSYL-L-METHIONINE-DEPENDENT METHYLTRANSFERASE YKTD-RELATED"/>
    <property type="match status" value="1"/>
</dbReference>
<evidence type="ECO:0008006" key="6">
    <source>
        <dbReference type="Google" id="ProtNLM"/>
    </source>
</evidence>
<dbReference type="InterPro" id="IPR007213">
    <property type="entry name" value="Ppm1/Ppm2/Tcmp"/>
</dbReference>
<dbReference type="AlphaFoldDB" id="A0A383V669"/>
<dbReference type="GO" id="GO:0008168">
    <property type="term" value="F:methyltransferase activity"/>
    <property type="evidence" value="ECO:0007669"/>
    <property type="project" value="UniProtKB-KW"/>
</dbReference>
<accession>A0A383V669</accession>
<evidence type="ECO:0000256" key="1">
    <source>
        <dbReference type="ARBA" id="ARBA00022603"/>
    </source>
</evidence>